<sequence length="126" mass="13896">MQCAIIVPASSLRLRKRVRFASIFQRVEPVPARLCQLHPATELAIETASSTLYSDGDLEDFQPPKRNCLGFAFTQFAQMRLQKRTTHRTVRQSTKWLGNGGPGSGQGCITAFTGLPQEEGHHGVSV</sequence>
<dbReference type="EMBL" id="KE525279">
    <property type="protein sequence ID" value="KFB44653.1"/>
    <property type="molecule type" value="Genomic_DNA"/>
</dbReference>
<proteinExistence type="predicted"/>
<organism evidence="1">
    <name type="scientific">Anopheles sinensis</name>
    <name type="common">Mosquito</name>
    <dbReference type="NCBI Taxonomy" id="74873"/>
    <lineage>
        <taxon>Eukaryota</taxon>
        <taxon>Metazoa</taxon>
        <taxon>Ecdysozoa</taxon>
        <taxon>Arthropoda</taxon>
        <taxon>Hexapoda</taxon>
        <taxon>Insecta</taxon>
        <taxon>Pterygota</taxon>
        <taxon>Neoptera</taxon>
        <taxon>Endopterygota</taxon>
        <taxon>Diptera</taxon>
        <taxon>Nematocera</taxon>
        <taxon>Culicoidea</taxon>
        <taxon>Culicidae</taxon>
        <taxon>Anophelinae</taxon>
        <taxon>Anopheles</taxon>
    </lineage>
</organism>
<reference evidence="2" key="2">
    <citation type="submission" date="2020-05" db="UniProtKB">
        <authorList>
            <consortium name="EnsemblMetazoa"/>
        </authorList>
    </citation>
    <scope>IDENTIFICATION</scope>
</reference>
<name>A0A084W359_ANOSI</name>
<evidence type="ECO:0000313" key="2">
    <source>
        <dbReference type="EnsemblMetazoa" id="ASIC012541-PA"/>
    </source>
</evidence>
<accession>A0A084W359</accession>
<dbReference type="VEuPathDB" id="VectorBase:ASIC012541"/>
<dbReference type="AlphaFoldDB" id="A0A084W359"/>
<evidence type="ECO:0000313" key="1">
    <source>
        <dbReference type="EMBL" id="KFB44653.1"/>
    </source>
</evidence>
<keyword evidence="3" id="KW-1185">Reference proteome</keyword>
<gene>
    <name evidence="1" type="ORF">ZHAS_00012541</name>
</gene>
<dbReference type="EnsemblMetazoa" id="ASIC012541-RA">
    <property type="protein sequence ID" value="ASIC012541-PA"/>
    <property type="gene ID" value="ASIC012541"/>
</dbReference>
<protein>
    <submittedName>
        <fullName evidence="1 2">Biotin synthase</fullName>
    </submittedName>
</protein>
<reference evidence="1 3" key="1">
    <citation type="journal article" date="2014" name="BMC Genomics">
        <title>Genome sequence of Anopheles sinensis provides insight into genetics basis of mosquito competence for malaria parasites.</title>
        <authorList>
            <person name="Zhou D."/>
            <person name="Zhang D."/>
            <person name="Ding G."/>
            <person name="Shi L."/>
            <person name="Hou Q."/>
            <person name="Ye Y."/>
            <person name="Xu Y."/>
            <person name="Zhou H."/>
            <person name="Xiong C."/>
            <person name="Li S."/>
            <person name="Yu J."/>
            <person name="Hong S."/>
            <person name="Yu X."/>
            <person name="Zou P."/>
            <person name="Chen C."/>
            <person name="Chang X."/>
            <person name="Wang W."/>
            <person name="Lv Y."/>
            <person name="Sun Y."/>
            <person name="Ma L."/>
            <person name="Shen B."/>
            <person name="Zhu C."/>
        </authorList>
    </citation>
    <scope>NUCLEOTIDE SEQUENCE [LARGE SCALE GENOMIC DNA]</scope>
</reference>
<dbReference type="Proteomes" id="UP000030765">
    <property type="component" value="Unassembled WGS sequence"/>
</dbReference>
<evidence type="ECO:0000313" key="3">
    <source>
        <dbReference type="Proteomes" id="UP000030765"/>
    </source>
</evidence>
<dbReference type="EMBL" id="ATLV01019822">
    <property type="status" value="NOT_ANNOTATED_CDS"/>
    <property type="molecule type" value="Genomic_DNA"/>
</dbReference>